<dbReference type="Pfam" id="PF02719">
    <property type="entry name" value="Polysacc_synt_2"/>
    <property type="match status" value="1"/>
</dbReference>
<dbReference type="PANTHER" id="PTHR43318:SF1">
    <property type="entry name" value="POLYSACCHARIDE BIOSYNTHESIS PROTEIN EPSC-RELATED"/>
    <property type="match status" value="1"/>
</dbReference>
<evidence type="ECO:0000313" key="4">
    <source>
        <dbReference type="Proteomes" id="UP000619244"/>
    </source>
</evidence>
<feature type="domain" description="Polysaccharide biosynthesis protein CapD-like" evidence="2">
    <location>
        <begin position="42"/>
        <end position="314"/>
    </location>
</feature>
<dbReference type="InterPro" id="IPR003869">
    <property type="entry name" value="Polysac_CapD-like"/>
</dbReference>
<dbReference type="CDD" id="cd05237">
    <property type="entry name" value="UDP_invert_4-6DH_SDR_e"/>
    <property type="match status" value="1"/>
</dbReference>
<comment type="similarity">
    <text evidence="1">Belongs to the polysaccharide synthase family.</text>
</comment>
<organism evidence="3 4">
    <name type="scientific">Streptomyces minutiscleroticus</name>
    <dbReference type="NCBI Taxonomy" id="68238"/>
    <lineage>
        <taxon>Bacteria</taxon>
        <taxon>Bacillati</taxon>
        <taxon>Actinomycetota</taxon>
        <taxon>Actinomycetes</taxon>
        <taxon>Kitasatosporales</taxon>
        <taxon>Streptomycetaceae</taxon>
        <taxon>Streptomyces</taxon>
    </lineage>
</organism>
<dbReference type="Gene3D" id="3.40.50.720">
    <property type="entry name" value="NAD(P)-binding Rossmann-like Domain"/>
    <property type="match status" value="1"/>
</dbReference>
<dbReference type="PANTHER" id="PTHR43318">
    <property type="entry name" value="UDP-N-ACETYLGLUCOSAMINE 4,6-DEHYDRATASE"/>
    <property type="match status" value="1"/>
</dbReference>
<gene>
    <name evidence="3" type="ORF">GCM10010358_62500</name>
</gene>
<dbReference type="Proteomes" id="UP000619244">
    <property type="component" value="Unassembled WGS sequence"/>
</dbReference>
<sequence>MCETTQPCDLPEQYGPLWAERLLARPQRLTSDGALSLYGKRVLVTGAGGSIGSVLAHRAAALGAYPVFLMDHSESALHSVQLSLWDQGFTQNDHVLLADIRDAAQMRRVFRKVRPEIVFHAAALKHLSLLERNACEAVKTNVFGTENLVNAALESAVGKFVFVSTDKAADPASILGATKRLAEDVVRTGAQENLTRFASVRFGNVLGSRGSFLSVLAHQLRRGLPVTVTHQQATRFFMTVTEAVELVVQVSAEASCGEVYMLEMGAPVRVVHLVERYARLLDLPVPDLRFTGLQPGEKIEETVCASDERREPTGDPLIWRLRLEPVRPDFTARLRDLRSLAQEGREDFLPQALSELLGTYRPSRTNRDAAVPGPLLTAAEL</sequence>
<dbReference type="AlphaFoldDB" id="A0A918NVY4"/>
<dbReference type="InterPro" id="IPR036291">
    <property type="entry name" value="NAD(P)-bd_dom_sf"/>
</dbReference>
<keyword evidence="4" id="KW-1185">Reference proteome</keyword>
<protein>
    <recommendedName>
        <fullName evidence="2">Polysaccharide biosynthesis protein CapD-like domain-containing protein</fullName>
    </recommendedName>
</protein>
<accession>A0A918NVY4</accession>
<dbReference type="InterPro" id="IPR051203">
    <property type="entry name" value="Polysaccharide_Synthase-Rel"/>
</dbReference>
<proteinExistence type="inferred from homology"/>
<reference evidence="3" key="1">
    <citation type="journal article" date="2014" name="Int. J. Syst. Evol. Microbiol.">
        <title>Complete genome sequence of Corynebacterium casei LMG S-19264T (=DSM 44701T), isolated from a smear-ripened cheese.</title>
        <authorList>
            <consortium name="US DOE Joint Genome Institute (JGI-PGF)"/>
            <person name="Walter F."/>
            <person name="Albersmeier A."/>
            <person name="Kalinowski J."/>
            <person name="Ruckert C."/>
        </authorList>
    </citation>
    <scope>NUCLEOTIDE SEQUENCE</scope>
    <source>
        <strain evidence="3">JCM 4790</strain>
    </source>
</reference>
<dbReference type="EMBL" id="BMVU01000043">
    <property type="protein sequence ID" value="GGY00263.1"/>
    <property type="molecule type" value="Genomic_DNA"/>
</dbReference>
<dbReference type="SUPFAM" id="SSF51735">
    <property type="entry name" value="NAD(P)-binding Rossmann-fold domains"/>
    <property type="match status" value="1"/>
</dbReference>
<evidence type="ECO:0000259" key="2">
    <source>
        <dbReference type="Pfam" id="PF02719"/>
    </source>
</evidence>
<reference evidence="3" key="2">
    <citation type="submission" date="2020-09" db="EMBL/GenBank/DDBJ databases">
        <authorList>
            <person name="Sun Q."/>
            <person name="Ohkuma M."/>
        </authorList>
    </citation>
    <scope>NUCLEOTIDE SEQUENCE</scope>
    <source>
        <strain evidence="3">JCM 4790</strain>
    </source>
</reference>
<evidence type="ECO:0000256" key="1">
    <source>
        <dbReference type="ARBA" id="ARBA00007430"/>
    </source>
</evidence>
<comment type="caution">
    <text evidence="3">The sequence shown here is derived from an EMBL/GenBank/DDBJ whole genome shotgun (WGS) entry which is preliminary data.</text>
</comment>
<dbReference type="RefSeq" id="WP_190193691.1">
    <property type="nucleotide sequence ID" value="NZ_BMVU01000043.1"/>
</dbReference>
<name>A0A918NVY4_9ACTN</name>
<evidence type="ECO:0000313" key="3">
    <source>
        <dbReference type="EMBL" id="GGY00263.1"/>
    </source>
</evidence>